<gene>
    <name evidence="2" type="primary">106088391</name>
</gene>
<keyword evidence="3" id="KW-1185">Reference proteome</keyword>
<accession>A0A1I8PI53</accession>
<protein>
    <submittedName>
        <fullName evidence="2">Uncharacterized protein</fullName>
    </submittedName>
</protein>
<feature type="region of interest" description="Disordered" evidence="1">
    <location>
        <begin position="170"/>
        <end position="206"/>
    </location>
</feature>
<organism evidence="2 3">
    <name type="scientific">Stomoxys calcitrans</name>
    <name type="common">Stable fly</name>
    <name type="synonym">Conops calcitrans</name>
    <dbReference type="NCBI Taxonomy" id="35570"/>
    <lineage>
        <taxon>Eukaryota</taxon>
        <taxon>Metazoa</taxon>
        <taxon>Ecdysozoa</taxon>
        <taxon>Arthropoda</taxon>
        <taxon>Hexapoda</taxon>
        <taxon>Insecta</taxon>
        <taxon>Pterygota</taxon>
        <taxon>Neoptera</taxon>
        <taxon>Endopterygota</taxon>
        <taxon>Diptera</taxon>
        <taxon>Brachycera</taxon>
        <taxon>Muscomorpha</taxon>
        <taxon>Muscoidea</taxon>
        <taxon>Muscidae</taxon>
        <taxon>Stomoxys</taxon>
    </lineage>
</organism>
<name>A0A1I8PI53_STOCA</name>
<dbReference type="VEuPathDB" id="VectorBase:SCAU008301"/>
<reference evidence="2" key="1">
    <citation type="submission" date="2020-05" db="UniProtKB">
        <authorList>
            <consortium name="EnsemblMetazoa"/>
        </authorList>
    </citation>
    <scope>IDENTIFICATION</scope>
    <source>
        <strain evidence="2">USDA</strain>
    </source>
</reference>
<evidence type="ECO:0000313" key="2">
    <source>
        <dbReference type="EnsemblMetazoa" id="SCAU008301-PA"/>
    </source>
</evidence>
<dbReference type="AlphaFoldDB" id="A0A1I8PI53"/>
<feature type="compositionally biased region" description="Low complexity" evidence="1">
    <location>
        <begin position="174"/>
        <end position="184"/>
    </location>
</feature>
<evidence type="ECO:0000256" key="1">
    <source>
        <dbReference type="SAM" id="MobiDB-lite"/>
    </source>
</evidence>
<evidence type="ECO:0000313" key="3">
    <source>
        <dbReference type="Proteomes" id="UP000095300"/>
    </source>
</evidence>
<proteinExistence type="predicted"/>
<dbReference type="EnsemblMetazoa" id="SCAU008301-RA">
    <property type="protein sequence ID" value="SCAU008301-PA"/>
    <property type="gene ID" value="SCAU008301"/>
</dbReference>
<dbReference type="Proteomes" id="UP000095300">
    <property type="component" value="Unassembled WGS sequence"/>
</dbReference>
<sequence length="206" mass="21431">MPIRKQSPPTWTKIGTDMLTAAGTNNVDLANSVATTAAAVVTEQSRSFLDAASKQFRDFSKQVFRQNLSFGNESVTTASTTTITSSTVNNPSSAEGTSAAGYGEMAGVMGSGAGGSCNKVASITSSCAVASTSAIECNVDSLPTDVKQEIKENISPEHTINEETLHKIQKLHGSTTTSTASPPADCIYESDELSPKDAQSGVENNK</sequence>